<keyword evidence="8" id="KW-0132">Cell division</keyword>
<comment type="caution">
    <text evidence="8">The sequence shown here is derived from an EMBL/GenBank/DDBJ whole genome shotgun (WGS) entry which is preliminary data.</text>
</comment>
<dbReference type="GO" id="GO:0051301">
    <property type="term" value="P:cell division"/>
    <property type="evidence" value="ECO:0007669"/>
    <property type="project" value="UniProtKB-KW"/>
</dbReference>
<protein>
    <submittedName>
        <fullName evidence="8">Cell division septum initiation protein DivIVA</fullName>
    </submittedName>
</protein>
<gene>
    <name evidence="8" type="ORF">JOD49_000880</name>
</gene>
<name>A0ABS2LC03_9CELL</name>
<keyword evidence="4" id="KW-0347">Helicase</keyword>
<accession>A0ABS2LC03</accession>
<dbReference type="InterPro" id="IPR050534">
    <property type="entry name" value="Coronavir_polyprotein_1ab"/>
</dbReference>
<keyword evidence="3" id="KW-0378">Hydrolase</keyword>
<evidence type="ECO:0000256" key="3">
    <source>
        <dbReference type="ARBA" id="ARBA00022801"/>
    </source>
</evidence>
<evidence type="ECO:0000256" key="1">
    <source>
        <dbReference type="ARBA" id="ARBA00007913"/>
    </source>
</evidence>
<dbReference type="SUPFAM" id="SSF52540">
    <property type="entry name" value="P-loop containing nucleoside triphosphate hydrolases"/>
    <property type="match status" value="1"/>
</dbReference>
<evidence type="ECO:0000313" key="9">
    <source>
        <dbReference type="Proteomes" id="UP000698059"/>
    </source>
</evidence>
<dbReference type="RefSeq" id="WP_205306141.1">
    <property type="nucleotide sequence ID" value="NZ_BAAAVF010000002.1"/>
</dbReference>
<dbReference type="Proteomes" id="UP000698059">
    <property type="component" value="Unassembled WGS sequence"/>
</dbReference>
<organism evidence="8 9">
    <name type="scientific">Oerskovia jenensis</name>
    <dbReference type="NCBI Taxonomy" id="162169"/>
    <lineage>
        <taxon>Bacteria</taxon>
        <taxon>Bacillati</taxon>
        <taxon>Actinomycetota</taxon>
        <taxon>Actinomycetes</taxon>
        <taxon>Micrococcales</taxon>
        <taxon>Cellulomonadaceae</taxon>
        <taxon>Oerskovia</taxon>
    </lineage>
</organism>
<reference evidence="8 9" key="1">
    <citation type="submission" date="2021-01" db="EMBL/GenBank/DDBJ databases">
        <title>Sequencing the genomes of 1000 actinobacteria strains.</title>
        <authorList>
            <person name="Klenk H.-P."/>
        </authorList>
    </citation>
    <scope>NUCLEOTIDE SEQUENCE [LARGE SCALE GENOMIC DNA]</scope>
    <source>
        <strain evidence="8 9">DSM 46000</strain>
    </source>
</reference>
<keyword evidence="2" id="KW-0547">Nucleotide-binding</keyword>
<dbReference type="Gene3D" id="3.40.50.300">
    <property type="entry name" value="P-loop containing nucleotide triphosphate hydrolases"/>
    <property type="match status" value="3"/>
</dbReference>
<dbReference type="EMBL" id="JAFBBO010000001">
    <property type="protein sequence ID" value="MBM7477960.1"/>
    <property type="molecule type" value="Genomic_DNA"/>
</dbReference>
<feature type="domain" description="DNA2/NAM7 helicase helicase" evidence="6">
    <location>
        <begin position="758"/>
        <end position="819"/>
    </location>
</feature>
<feature type="domain" description="DNA2/NAM7 helicase-like C-terminal" evidence="7">
    <location>
        <begin position="922"/>
        <end position="1030"/>
    </location>
</feature>
<sequence length="1065" mass="115146">MPIDDRMPTETSAQRDVLAFWRLVELFSPQRVASPGRGDERRQVVSWSPGRPLPWDTLPAPRPSGRNRLVWQHTVFLGVYPIDGVYEHLHTVFPQDLDAFDERVGGHSACAALVVDDRGALVPTSPTLSSALWGLGRLRVPDADPSALTGFGDAQELFASSVVEHVADVRAALGADESPRVDEPMLTALRSLAHAAAGVVGLNQVWNADITVASVQVRADRAQDLPDFDFLNSFVLKDLGTVAGSPFSPALATYLTHDRDLATDHRVDVRRQPGAVVDGTRIEHLPLGRWPSDPSHPLASSQQFAVNLALGATDEPSGLIGVNGPPGTGKTTMLRDLVAGNVVRRAEALASLSHPDSAYTSTVHTWKSGDYPRRIKQLKDELTGFEMLIASSNNAAVENVSDELPQRKAIDSCFSTADYFGDLATEISRRSTTSDSGPPQAWGLLAARLGNSRNRSAFNSAFWFGTGAQDQPHDPSVGVVHGMQQRLKNWEKEPSTRPSWSGARAAFERARTTVDELVSERTAAARRITRRVEVSSEIARTEREVGDLRTAADEAANDRAVLSGQLVWLRQATADHLTRRQRHLETRPSLLEIVFTWGRVSREWRAALRPIDDELRGAESREHAATADLGAVDERATRIAIDLAARADALARLTTEHDRLVTTTTADAARYGPTYPGPSWLADDTARELHGAWLDPDLNAARSRLFLAALDLHRAFLAHASGARQGLQAALDVVTGAAPRALGADVRRAAWQTFFLVVPLVSTTFASVGTMLRGLDAEALGWLLVDEAGQATPQSAVGAIWRSRRVIAVGDPLQLTPIVSIPNRAQHDLAKHFRVSSTWVPSSTSVQVLADRVGRFGTTIASGREPVWVSAPLRVHRRCGAPMFEISNEIAYEGLMIDGVVGRKALDAPPSQWIDTPDPRPGSHLQVAEIDALRSRLGHLNALGIPSSSIIAISPFRAVADQLRRVAEDFPGLRGGTIHTAQGREASVVFLVLGGDPQRPGAVRWAASAPNLVNVAASRAKDRLYVIGDHGRWSTAPYFETLARLLPASGRPTQVASGSGRAGAS</sequence>
<dbReference type="InterPro" id="IPR041679">
    <property type="entry name" value="DNA2/NAM7-like_C"/>
</dbReference>
<evidence type="ECO:0000259" key="7">
    <source>
        <dbReference type="Pfam" id="PF13087"/>
    </source>
</evidence>
<evidence type="ECO:0000313" key="8">
    <source>
        <dbReference type="EMBL" id="MBM7477960.1"/>
    </source>
</evidence>
<dbReference type="PANTHER" id="PTHR43788:SF8">
    <property type="entry name" value="DNA-BINDING PROTEIN SMUBP-2"/>
    <property type="match status" value="1"/>
</dbReference>
<keyword evidence="9" id="KW-1185">Reference proteome</keyword>
<comment type="similarity">
    <text evidence="1">Belongs to the DNA2/NAM7 helicase family.</text>
</comment>
<dbReference type="PANTHER" id="PTHR43788">
    <property type="entry name" value="DNA2/NAM7 HELICASE FAMILY MEMBER"/>
    <property type="match status" value="1"/>
</dbReference>
<dbReference type="Pfam" id="PF13087">
    <property type="entry name" value="AAA_12"/>
    <property type="match status" value="1"/>
</dbReference>
<dbReference type="Pfam" id="PF13086">
    <property type="entry name" value="AAA_11"/>
    <property type="match status" value="1"/>
</dbReference>
<dbReference type="InterPro" id="IPR027417">
    <property type="entry name" value="P-loop_NTPase"/>
</dbReference>
<keyword evidence="5" id="KW-0067">ATP-binding</keyword>
<dbReference type="InterPro" id="IPR041677">
    <property type="entry name" value="DNA2/NAM7_AAA_11"/>
</dbReference>
<evidence type="ECO:0000256" key="4">
    <source>
        <dbReference type="ARBA" id="ARBA00022806"/>
    </source>
</evidence>
<evidence type="ECO:0000256" key="5">
    <source>
        <dbReference type="ARBA" id="ARBA00022840"/>
    </source>
</evidence>
<proteinExistence type="inferred from homology"/>
<evidence type="ECO:0000259" key="6">
    <source>
        <dbReference type="Pfam" id="PF13086"/>
    </source>
</evidence>
<keyword evidence="8" id="KW-0131">Cell cycle</keyword>
<evidence type="ECO:0000256" key="2">
    <source>
        <dbReference type="ARBA" id="ARBA00022741"/>
    </source>
</evidence>